<evidence type="ECO:0000256" key="6">
    <source>
        <dbReference type="ARBA" id="ARBA00022490"/>
    </source>
</evidence>
<dbReference type="EC" id="6.1.1.16" evidence="4"/>
<dbReference type="EMBL" id="UINC01058494">
    <property type="protein sequence ID" value="SVB80817.1"/>
    <property type="molecule type" value="Genomic_DNA"/>
</dbReference>
<dbReference type="InterPro" id="IPR014729">
    <property type="entry name" value="Rossmann-like_a/b/a_fold"/>
</dbReference>
<keyword evidence="13" id="KW-0030">Aminoacyl-tRNA synthetase</keyword>
<dbReference type="HAMAP" id="MF_00041">
    <property type="entry name" value="Cys_tRNA_synth"/>
    <property type="match status" value="1"/>
</dbReference>
<name>A0A382H1J9_9ZZZZ</name>
<dbReference type="InterPro" id="IPR009080">
    <property type="entry name" value="tRNAsynth_Ia_anticodon-bd"/>
</dbReference>
<evidence type="ECO:0000256" key="9">
    <source>
        <dbReference type="ARBA" id="ARBA00022741"/>
    </source>
</evidence>
<keyword evidence="6" id="KW-0963">Cytoplasm</keyword>
<dbReference type="Pfam" id="PF01406">
    <property type="entry name" value="tRNA-synt_1e"/>
    <property type="match status" value="1"/>
</dbReference>
<evidence type="ECO:0000256" key="12">
    <source>
        <dbReference type="ARBA" id="ARBA00022917"/>
    </source>
</evidence>
<gene>
    <name evidence="16" type="ORF">METZ01_LOCUS233671</name>
</gene>
<dbReference type="NCBIfam" id="TIGR00435">
    <property type="entry name" value="cysS"/>
    <property type="match status" value="1"/>
</dbReference>
<feature type="non-terminal residue" evidence="16">
    <location>
        <position position="1"/>
    </location>
</feature>
<comment type="cofactor">
    <cofactor evidence="1">
        <name>Zn(2+)</name>
        <dbReference type="ChEBI" id="CHEBI:29105"/>
    </cofactor>
</comment>
<evidence type="ECO:0000256" key="4">
    <source>
        <dbReference type="ARBA" id="ARBA00012832"/>
    </source>
</evidence>
<dbReference type="GO" id="GO:0005829">
    <property type="term" value="C:cytosol"/>
    <property type="evidence" value="ECO:0007669"/>
    <property type="project" value="TreeGrafter"/>
</dbReference>
<evidence type="ECO:0000256" key="3">
    <source>
        <dbReference type="ARBA" id="ARBA00005594"/>
    </source>
</evidence>
<reference evidence="16" key="1">
    <citation type="submission" date="2018-05" db="EMBL/GenBank/DDBJ databases">
        <authorList>
            <person name="Lanie J.A."/>
            <person name="Ng W.-L."/>
            <person name="Kazmierczak K.M."/>
            <person name="Andrzejewski T.M."/>
            <person name="Davidsen T.M."/>
            <person name="Wayne K.J."/>
            <person name="Tettelin H."/>
            <person name="Glass J.I."/>
            <person name="Rusch D."/>
            <person name="Podicherti R."/>
            <person name="Tsui H.-C.T."/>
            <person name="Winkler M.E."/>
        </authorList>
    </citation>
    <scope>NUCLEOTIDE SEQUENCE</scope>
</reference>
<evidence type="ECO:0000256" key="14">
    <source>
        <dbReference type="ARBA" id="ARBA00031499"/>
    </source>
</evidence>
<dbReference type="Gene3D" id="1.20.120.1910">
    <property type="entry name" value="Cysteine-tRNA ligase, C-terminal anti-codon recognition domain"/>
    <property type="match status" value="1"/>
</dbReference>
<dbReference type="SUPFAM" id="SSF52374">
    <property type="entry name" value="Nucleotidylyl transferase"/>
    <property type="match status" value="1"/>
</dbReference>
<dbReference type="InterPro" id="IPR024909">
    <property type="entry name" value="Cys-tRNA/MSH_ligase"/>
</dbReference>
<dbReference type="GO" id="GO:0046872">
    <property type="term" value="F:metal ion binding"/>
    <property type="evidence" value="ECO:0007669"/>
    <property type="project" value="UniProtKB-KW"/>
</dbReference>
<dbReference type="Pfam" id="PF09190">
    <property type="entry name" value="DALR_2"/>
    <property type="match status" value="1"/>
</dbReference>
<evidence type="ECO:0000256" key="11">
    <source>
        <dbReference type="ARBA" id="ARBA00022840"/>
    </source>
</evidence>
<evidence type="ECO:0000256" key="1">
    <source>
        <dbReference type="ARBA" id="ARBA00001947"/>
    </source>
</evidence>
<dbReference type="InterPro" id="IPR015803">
    <property type="entry name" value="Cys-tRNA-ligase"/>
</dbReference>
<dbReference type="InterPro" id="IPR032678">
    <property type="entry name" value="tRNA-synt_1_cat_dom"/>
</dbReference>
<keyword evidence="8" id="KW-0479">Metal-binding</keyword>
<dbReference type="PANTHER" id="PTHR10890">
    <property type="entry name" value="CYSTEINYL-TRNA SYNTHETASE"/>
    <property type="match status" value="1"/>
</dbReference>
<evidence type="ECO:0000259" key="15">
    <source>
        <dbReference type="SMART" id="SM00840"/>
    </source>
</evidence>
<dbReference type="GO" id="GO:0004817">
    <property type="term" value="F:cysteine-tRNA ligase activity"/>
    <property type="evidence" value="ECO:0007669"/>
    <property type="project" value="UniProtKB-EC"/>
</dbReference>
<evidence type="ECO:0000256" key="7">
    <source>
        <dbReference type="ARBA" id="ARBA00022598"/>
    </source>
</evidence>
<dbReference type="InterPro" id="IPR015273">
    <property type="entry name" value="Cys-tRNA-synt_Ia_DALR"/>
</dbReference>
<evidence type="ECO:0000256" key="13">
    <source>
        <dbReference type="ARBA" id="ARBA00023146"/>
    </source>
</evidence>
<dbReference type="PRINTS" id="PR00983">
    <property type="entry name" value="TRNASYNTHCYS"/>
</dbReference>
<dbReference type="Gene3D" id="3.40.50.620">
    <property type="entry name" value="HUPs"/>
    <property type="match status" value="1"/>
</dbReference>
<comment type="similarity">
    <text evidence="3">Belongs to the class-I aminoacyl-tRNA synthetase family.</text>
</comment>
<dbReference type="SUPFAM" id="SSF47323">
    <property type="entry name" value="Anticodon-binding domain of a subclass of class I aminoacyl-tRNA synthetases"/>
    <property type="match status" value="1"/>
</dbReference>
<dbReference type="SMART" id="SM00840">
    <property type="entry name" value="DALR_2"/>
    <property type="match status" value="1"/>
</dbReference>
<feature type="domain" description="Cysteinyl-tRNA synthetase class Ia DALR" evidence="15">
    <location>
        <begin position="326"/>
        <end position="391"/>
    </location>
</feature>
<dbReference type="CDD" id="cd00672">
    <property type="entry name" value="CysRS_core"/>
    <property type="match status" value="1"/>
</dbReference>
<evidence type="ECO:0000256" key="2">
    <source>
        <dbReference type="ARBA" id="ARBA00004496"/>
    </source>
</evidence>
<dbReference type="PANTHER" id="PTHR10890:SF3">
    <property type="entry name" value="CYSTEINE--TRNA LIGASE, CYTOPLASMIC"/>
    <property type="match status" value="1"/>
</dbReference>
<keyword evidence="12" id="KW-0648">Protein biosynthesis</keyword>
<proteinExistence type="inferred from homology"/>
<comment type="subcellular location">
    <subcellularLocation>
        <location evidence="2">Cytoplasm</location>
    </subcellularLocation>
</comment>
<evidence type="ECO:0000256" key="10">
    <source>
        <dbReference type="ARBA" id="ARBA00022833"/>
    </source>
</evidence>
<organism evidence="16">
    <name type="scientific">marine metagenome</name>
    <dbReference type="NCBI Taxonomy" id="408172"/>
    <lineage>
        <taxon>unclassified sequences</taxon>
        <taxon>metagenomes</taxon>
        <taxon>ecological metagenomes</taxon>
    </lineage>
</organism>
<dbReference type="GO" id="GO:0006423">
    <property type="term" value="P:cysteinyl-tRNA aminoacylation"/>
    <property type="evidence" value="ECO:0007669"/>
    <property type="project" value="InterPro"/>
</dbReference>
<keyword evidence="11" id="KW-0067">ATP-binding</keyword>
<accession>A0A382H1J9</accession>
<dbReference type="Pfam" id="PF23493">
    <property type="entry name" value="CysS_C"/>
    <property type="match status" value="1"/>
</dbReference>
<sequence length="446" mass="49491">TIYDHAHIGNFRTFLFFDLVHRYLEWAGYEVRFVLNLTDVDDKTIEGAAAADLSVAEFTRPFGEAFLEDSETLGVMAVDSYPRATEYIEAMVDFVARLVDSGHAYKAEDGAVYFSIASFADYGKLRRIDPSTLKVGARVTHDEYDKEDARDFALWKAATDQDERAGAAWDSPWGRGRPGWHLECSVMSLTELGDTLDMHLGGEDLVFPHHENEIAQSEAATRKPFARNWLHVKHLQLEGRKMSKSLGNYITVRELLDEGYDPASIRHQLISAHYRSDLNFTRAGLDASRNAVQRLLDFESRISELPTAEDADALPIPGLAEEALRSFESAMDQDFNTSDALGALFTMVTRVNAALDGCSAVSASDRDAVVEALESMDRVFGLLEVARAARSVDEDVVGWVEERIEARARARDEGDFAAADAIRDDLTGRGIVLEDGPAGTRWKVVG</sequence>
<dbReference type="AlphaFoldDB" id="A0A382H1J9"/>
<keyword evidence="9" id="KW-0547">Nucleotide-binding</keyword>
<evidence type="ECO:0000256" key="8">
    <source>
        <dbReference type="ARBA" id="ARBA00022723"/>
    </source>
</evidence>
<dbReference type="GO" id="GO:0005524">
    <property type="term" value="F:ATP binding"/>
    <property type="evidence" value="ECO:0007669"/>
    <property type="project" value="UniProtKB-KW"/>
</dbReference>
<keyword evidence="10" id="KW-0862">Zinc</keyword>
<evidence type="ECO:0000313" key="16">
    <source>
        <dbReference type="EMBL" id="SVB80817.1"/>
    </source>
</evidence>
<protein>
    <recommendedName>
        <fullName evidence="5">Cysteine--tRNA ligase</fullName>
        <ecNumber evidence="4">6.1.1.16</ecNumber>
    </recommendedName>
    <alternativeName>
        <fullName evidence="14">Cysteinyl-tRNA synthetase</fullName>
    </alternativeName>
</protein>
<keyword evidence="7" id="KW-0436">Ligase</keyword>
<dbReference type="InterPro" id="IPR056411">
    <property type="entry name" value="CysS_C"/>
</dbReference>
<evidence type="ECO:0000256" key="5">
    <source>
        <dbReference type="ARBA" id="ARBA00014738"/>
    </source>
</evidence>